<gene>
    <name evidence="2" type="ORF">ASJ35_17310</name>
</gene>
<proteinExistence type="predicted"/>
<feature type="transmembrane region" description="Helical" evidence="1">
    <location>
        <begin position="64"/>
        <end position="84"/>
    </location>
</feature>
<evidence type="ECO:0000256" key="1">
    <source>
        <dbReference type="SAM" id="Phobius"/>
    </source>
</evidence>
<dbReference type="Proteomes" id="UP000053433">
    <property type="component" value="Unassembled WGS sequence"/>
</dbReference>
<accession>A0A0W7TLS3</accession>
<dbReference type="InterPro" id="IPR032111">
    <property type="entry name" value="Clostridium_phage_holin"/>
</dbReference>
<evidence type="ECO:0000313" key="2">
    <source>
        <dbReference type="EMBL" id="KUE74793.1"/>
    </source>
</evidence>
<evidence type="ECO:0000313" key="3">
    <source>
        <dbReference type="Proteomes" id="UP000053433"/>
    </source>
</evidence>
<comment type="caution">
    <text evidence="2">The sequence shown here is derived from an EMBL/GenBank/DDBJ whole genome shotgun (WGS) entry which is preliminary data.</text>
</comment>
<sequence>MDISVFGLGTVAAITVLCYLAGTGVKTTPLDNKYIPVICGGTGLVLGLVALYAGMPEFPATDPITAAAVGAVSGLAATGVNQAMRQLGKTE</sequence>
<organism evidence="2 3">
    <name type="scientific">Ruthenibacterium lactatiformans</name>
    <dbReference type="NCBI Taxonomy" id="1550024"/>
    <lineage>
        <taxon>Bacteria</taxon>
        <taxon>Bacillati</taxon>
        <taxon>Bacillota</taxon>
        <taxon>Clostridia</taxon>
        <taxon>Eubacteriales</taxon>
        <taxon>Oscillospiraceae</taxon>
        <taxon>Ruthenibacterium</taxon>
    </lineage>
</organism>
<keyword evidence="1" id="KW-0812">Transmembrane</keyword>
<keyword evidence="1" id="KW-0472">Membrane</keyword>
<dbReference type="AlphaFoldDB" id="A0A0W7TLS3"/>
<protein>
    <submittedName>
        <fullName evidence="2">Enolase</fullName>
    </submittedName>
</protein>
<name>A0A0W7TLS3_9FIRM</name>
<dbReference type="EMBL" id="LMUA01000042">
    <property type="protein sequence ID" value="KUE74793.1"/>
    <property type="molecule type" value="Genomic_DNA"/>
</dbReference>
<keyword evidence="1" id="KW-1133">Transmembrane helix</keyword>
<dbReference type="RefSeq" id="WP_058723914.1">
    <property type="nucleotide sequence ID" value="NZ_JAFHCK010000003.1"/>
</dbReference>
<reference evidence="2 3" key="1">
    <citation type="submission" date="2015-10" db="EMBL/GenBank/DDBJ databases">
        <title>A novel member of the family Ruminococcaceae isolated from human faeces.</title>
        <authorList>
            <person name="Shkoporov A.N."/>
            <person name="Chaplin A.V."/>
            <person name="Motuzova O.V."/>
            <person name="Kafarskaia L.I."/>
            <person name="Efimov B.A."/>
        </authorList>
    </citation>
    <scope>NUCLEOTIDE SEQUENCE [LARGE SCALE GENOMIC DNA]</scope>
    <source>
        <strain evidence="2 3">668</strain>
    </source>
</reference>
<dbReference type="Pfam" id="PF16079">
    <property type="entry name" value="Phage_holin_5_2"/>
    <property type="match status" value="1"/>
</dbReference>
<feature type="transmembrane region" description="Helical" evidence="1">
    <location>
        <begin position="34"/>
        <end position="52"/>
    </location>
</feature>
<feature type="transmembrane region" description="Helical" evidence="1">
    <location>
        <begin position="6"/>
        <end position="22"/>
    </location>
</feature>